<dbReference type="InterPro" id="IPR007156">
    <property type="entry name" value="MamQ_LemA"/>
</dbReference>
<feature type="chain" id="PRO_5015938790" evidence="6">
    <location>
        <begin position="25"/>
        <end position="210"/>
    </location>
</feature>
<dbReference type="PANTHER" id="PTHR34478:SF2">
    <property type="entry name" value="MEMBRANE PROTEIN"/>
    <property type="match status" value="1"/>
</dbReference>
<dbReference type="Proteomes" id="UP000245655">
    <property type="component" value="Unassembled WGS sequence"/>
</dbReference>
<dbReference type="PROSITE" id="PS51257">
    <property type="entry name" value="PROKAR_LIPOPROTEIN"/>
    <property type="match status" value="1"/>
</dbReference>
<dbReference type="AlphaFoldDB" id="A0A2V1ZZS2"/>
<evidence type="ECO:0000256" key="5">
    <source>
        <dbReference type="ARBA" id="ARBA00023136"/>
    </source>
</evidence>
<proteinExistence type="inferred from homology"/>
<gene>
    <name evidence="7" type="ORF">C8D84_109117</name>
</gene>
<keyword evidence="6" id="KW-0732">Signal</keyword>
<dbReference type="SUPFAM" id="SSF140478">
    <property type="entry name" value="LemA-like"/>
    <property type="match status" value="1"/>
</dbReference>
<keyword evidence="8" id="KW-1185">Reference proteome</keyword>
<evidence type="ECO:0000313" key="8">
    <source>
        <dbReference type="Proteomes" id="UP000245655"/>
    </source>
</evidence>
<protein>
    <submittedName>
        <fullName evidence="7">LemA protein</fullName>
    </submittedName>
</protein>
<evidence type="ECO:0000256" key="2">
    <source>
        <dbReference type="ARBA" id="ARBA00008854"/>
    </source>
</evidence>
<dbReference type="EMBL" id="QGGM01000009">
    <property type="protein sequence ID" value="PWK11196.1"/>
    <property type="molecule type" value="Genomic_DNA"/>
</dbReference>
<dbReference type="Pfam" id="PF04011">
    <property type="entry name" value="LemA"/>
    <property type="match status" value="1"/>
</dbReference>
<dbReference type="GeneID" id="60255527"/>
<comment type="caution">
    <text evidence="7">The sequence shown here is derived from an EMBL/GenBank/DDBJ whole genome shotgun (WGS) entry which is preliminary data.</text>
</comment>
<feature type="signal peptide" evidence="6">
    <location>
        <begin position="1"/>
        <end position="24"/>
    </location>
</feature>
<evidence type="ECO:0000313" key="7">
    <source>
        <dbReference type="EMBL" id="PWK11196.1"/>
    </source>
</evidence>
<evidence type="ECO:0000256" key="3">
    <source>
        <dbReference type="ARBA" id="ARBA00022692"/>
    </source>
</evidence>
<dbReference type="PANTHER" id="PTHR34478">
    <property type="entry name" value="PROTEIN LEMA"/>
    <property type="match status" value="1"/>
</dbReference>
<accession>A0A2V1ZZS2</accession>
<organism evidence="7 8">
    <name type="scientific">Psychrobacter immobilis</name>
    <dbReference type="NCBI Taxonomy" id="498"/>
    <lineage>
        <taxon>Bacteria</taxon>
        <taxon>Pseudomonadati</taxon>
        <taxon>Pseudomonadota</taxon>
        <taxon>Gammaproteobacteria</taxon>
        <taxon>Moraxellales</taxon>
        <taxon>Moraxellaceae</taxon>
        <taxon>Psychrobacter</taxon>
    </lineage>
</organism>
<dbReference type="GO" id="GO:0016020">
    <property type="term" value="C:membrane"/>
    <property type="evidence" value="ECO:0007669"/>
    <property type="project" value="UniProtKB-SubCell"/>
</dbReference>
<keyword evidence="4" id="KW-1133">Transmembrane helix</keyword>
<keyword evidence="3" id="KW-0812">Transmembrane</keyword>
<comment type="similarity">
    <text evidence="2">Belongs to the LemA family.</text>
</comment>
<evidence type="ECO:0000256" key="1">
    <source>
        <dbReference type="ARBA" id="ARBA00004167"/>
    </source>
</evidence>
<dbReference type="Gene3D" id="1.20.1440.20">
    <property type="entry name" value="LemA-like domain"/>
    <property type="match status" value="1"/>
</dbReference>
<sequence>MTRQSIVKPILLAAVLATSTVGLSGCGYNNLQAQDEQVTASWSEVVNQYQRRADLVPNLVKVVQQYAEQEQEVFTQVAEARSRAGSITVTPEVLNDPEAMERYAAAQEQMTGALSRLMAVSERYPELKSDALFQDLQAQLEGTENRIAVARNRYIQEVQSYNTTVRQFPTNITAKVFGMNAKPNFSVANEDAISTAPSVDFGDDKSATAE</sequence>
<keyword evidence="5" id="KW-0472">Membrane</keyword>
<evidence type="ECO:0000256" key="6">
    <source>
        <dbReference type="SAM" id="SignalP"/>
    </source>
</evidence>
<comment type="subcellular location">
    <subcellularLocation>
        <location evidence="1">Membrane</location>
        <topology evidence="1">Single-pass membrane protein</topology>
    </subcellularLocation>
</comment>
<evidence type="ECO:0000256" key="4">
    <source>
        <dbReference type="ARBA" id="ARBA00022989"/>
    </source>
</evidence>
<reference evidence="7 8" key="1">
    <citation type="submission" date="2018-05" db="EMBL/GenBank/DDBJ databases">
        <title>Genomic Encyclopedia of Type Strains, Phase IV (KMG-IV): sequencing the most valuable type-strain genomes for metagenomic binning, comparative biology and taxonomic classification.</title>
        <authorList>
            <person name="Goeker M."/>
        </authorList>
    </citation>
    <scope>NUCLEOTIDE SEQUENCE [LARGE SCALE GENOMIC DNA]</scope>
    <source>
        <strain evidence="7 8">DSM 7229</strain>
    </source>
</reference>
<dbReference type="InterPro" id="IPR023353">
    <property type="entry name" value="LemA-like_dom_sf"/>
</dbReference>
<dbReference type="RefSeq" id="WP_045456163.1">
    <property type="nucleotide sequence ID" value="NZ_CAJGZQ010000006.1"/>
</dbReference>
<name>A0A2V1ZZS2_PSYIM</name>